<evidence type="ECO:0000313" key="2">
    <source>
        <dbReference type="Proteomes" id="UP001281147"/>
    </source>
</evidence>
<organism evidence="1 2">
    <name type="scientific">Vermiconidia calcicola</name>
    <dbReference type="NCBI Taxonomy" id="1690605"/>
    <lineage>
        <taxon>Eukaryota</taxon>
        <taxon>Fungi</taxon>
        <taxon>Dikarya</taxon>
        <taxon>Ascomycota</taxon>
        <taxon>Pezizomycotina</taxon>
        <taxon>Dothideomycetes</taxon>
        <taxon>Dothideomycetidae</taxon>
        <taxon>Mycosphaerellales</taxon>
        <taxon>Extremaceae</taxon>
        <taxon>Vermiconidia</taxon>
    </lineage>
</organism>
<comment type="caution">
    <text evidence="1">The sequence shown here is derived from an EMBL/GenBank/DDBJ whole genome shotgun (WGS) entry which is preliminary data.</text>
</comment>
<gene>
    <name evidence="1" type="ORF">LTR37_017962</name>
</gene>
<name>A0ACC3MIE5_9PEZI</name>
<sequence length="1078" mass="116869">MSAPMIPPRPNRATAAPTGAKDSIPQIPPRPVRKLDPSPSRDTRSPLNEMPNSPSRRRSQATRAPQEAPQRPPPVTLPSIGQEGLEYASFDQLPPEARGVKIENGTATEVQPPEQTRNVSANMPLHAPKASVPQSTAKSRIEPVTRTDSTQAAAIGIGRARPDDDVHKTPGDSTSSLSRVSTRNEDLRRVPSTEPHPLRQRTSFSQSLPNLYPVTSRPGSVQEGIHEQGIPEIGMQIPLYPNAGDVQAPPPAPNQAQFTPGIGFFNDGSTRAHHRKRSSRHEFGPPGSFGMHGHGYEPHDQFEKEWIHKHPEQAAAEGYNIHGPPKPETALTSEELNRLVNQNSDIGMGTHPDMIGTPGADVAWGATQEFMSQMNTPLSFPMPIGERKKRTSSGAAQSPLRKASLPFDQGHGSEGAIVTGDGTIIHIDPPEHKANKVTGGGSVDGTLDLGVHGGNTEEEGGWFDERGEGTPILASDEITKRPGSAYMQPAVSPGEPHYEDYESEYLESRRSRPPSRPSSMHGGEYLGGNLHRFMSHDDHQGSGLHTPLEEIEEYEPLIPEDEEEPRPKPKALKRPGLEHHHFPSQDIWEDTPSSLQYQTTVETPEPPREARAPPPSDSESKPSLFESPEEQQRNYDENPNDMWSDNKTLINKPRVKELQDEHRPSVQRFPSHDIWEDTPDSMRLVTTVSGPQMDRTRSPPDDRPTTTAGSEGEGDARATTGFTQVMRPSIPARPHRKSKLAEEIRPEGLEESSKEENTDRDISAPAADKQSSPDKAKAPALPDRPKPSVPARPARGSRGAQLDGSELTKSISLEAESPISPPIPRTKPAIPARPAGEKMAALKSGFMNDLNNRLKLGPQGPPPKVKDEIAEETQKEPLVDARKGRAKGPARRKPAVSPSAPISEEKPSAAFSISTPLTMWQVDESDELQVPSVVFTPPAENAELDFAALEKVMSDNEAHNTEEPTLAQPISPDATKELESGPDASLDDKISAAEKSISIESGKEVEAGEKSVEEPAANLEPALTSADVEKKELAPAITEEQGTSMDVTEGSKGTSMGVTEGSSTELRDTTPNEDAAPV</sequence>
<reference evidence="1" key="1">
    <citation type="submission" date="2023-07" db="EMBL/GenBank/DDBJ databases">
        <title>Black Yeasts Isolated from many extreme environments.</title>
        <authorList>
            <person name="Coleine C."/>
            <person name="Stajich J.E."/>
            <person name="Selbmann L."/>
        </authorList>
    </citation>
    <scope>NUCLEOTIDE SEQUENCE</scope>
    <source>
        <strain evidence="1">CCFEE 5714</strain>
    </source>
</reference>
<accession>A0ACC3MIE5</accession>
<protein>
    <submittedName>
        <fullName evidence="1">Uncharacterized protein</fullName>
    </submittedName>
</protein>
<keyword evidence="2" id="KW-1185">Reference proteome</keyword>
<evidence type="ECO:0000313" key="1">
    <source>
        <dbReference type="EMBL" id="KAK3696461.1"/>
    </source>
</evidence>
<dbReference type="EMBL" id="JAUTXU010000241">
    <property type="protein sequence ID" value="KAK3696461.1"/>
    <property type="molecule type" value="Genomic_DNA"/>
</dbReference>
<dbReference type="Proteomes" id="UP001281147">
    <property type="component" value="Unassembled WGS sequence"/>
</dbReference>
<proteinExistence type="predicted"/>